<dbReference type="SUPFAM" id="SSF69593">
    <property type="entry name" value="Glycerol-3-phosphate (1)-acyltransferase"/>
    <property type="match status" value="1"/>
</dbReference>
<dbReference type="InterPro" id="IPR011990">
    <property type="entry name" value="TPR-like_helical_dom_sf"/>
</dbReference>
<evidence type="ECO:0000256" key="2">
    <source>
        <dbReference type="ARBA" id="ARBA00023315"/>
    </source>
</evidence>
<evidence type="ECO:0000256" key="1">
    <source>
        <dbReference type="ARBA" id="ARBA00022679"/>
    </source>
</evidence>
<dbReference type="InterPro" id="IPR002123">
    <property type="entry name" value="Plipid/glycerol_acylTrfase"/>
</dbReference>
<gene>
    <name evidence="4" type="ORF">GA0061074_101116</name>
</gene>
<keyword evidence="1 4" id="KW-0808">Transferase</keyword>
<dbReference type="Pfam" id="PF01553">
    <property type="entry name" value="Acyltransferase"/>
    <property type="match status" value="1"/>
</dbReference>
<dbReference type="AlphaFoldDB" id="A0A1C3YTC9"/>
<dbReference type="EMBL" id="FMAO01000001">
    <property type="protein sequence ID" value="SCB73278.1"/>
    <property type="molecule type" value="Genomic_DNA"/>
</dbReference>
<dbReference type="SMART" id="SM00563">
    <property type="entry name" value="PlsC"/>
    <property type="match status" value="1"/>
</dbReference>
<dbReference type="PANTHER" id="PTHR10434">
    <property type="entry name" value="1-ACYL-SN-GLYCEROL-3-PHOSPHATE ACYLTRANSFERASE"/>
    <property type="match status" value="1"/>
</dbReference>
<protein>
    <submittedName>
        <fullName evidence="4">1-acyl-sn-glycerol-3-phosphate acyltransferases</fullName>
    </submittedName>
</protein>
<dbReference type="GO" id="GO:0003841">
    <property type="term" value="F:1-acylglycerol-3-phosphate O-acyltransferase activity"/>
    <property type="evidence" value="ECO:0007669"/>
    <property type="project" value="TreeGrafter"/>
</dbReference>
<feature type="domain" description="Phospholipid/glycerol acyltransferase" evidence="3">
    <location>
        <begin position="36"/>
        <end position="154"/>
    </location>
</feature>
<reference evidence="5" key="1">
    <citation type="submission" date="2016-08" db="EMBL/GenBank/DDBJ databases">
        <authorList>
            <person name="Varghese N."/>
            <person name="Submissions Spin"/>
        </authorList>
    </citation>
    <scope>NUCLEOTIDE SEQUENCE [LARGE SCALE GENOMIC DNA]</scope>
    <source>
        <strain evidence="5">R-53094</strain>
    </source>
</reference>
<sequence length="416" mass="47386">MAIANKILTNSTTGLVKLFVLGNVKNFGILKMSGPKIIIANHNSYLDHFVLLQLLKKANSKQPVYFLTKQEAFDGTFSKWWHENLNCVPVDRNGKATTAMLTLKDKLLSEKAIVVIYPEGTRSPTGEMYHGKTGAETLAYLTGVPIIPIGMHGLFDVLPRKTNWPNLKNRVDVAIGNPIYLHKSDKKSLKKINDTNMETLALLANERLDKKRVGEFDVRQEMFSMLVQLNQDALRNYPDSQHSPEQYYKRSLYIGKQLYNANELTNEEQMIILIERARSLGRLAVDKGLRTFQGRINIKKTAKVLKAAYQIDSENAELLYVIGNYYHLTGSQVKFVKLLEKVNSLAPNKIQYMVSLAKAYKETSQFSELFDILKQIKLIVPVNQLEQRRKLEAMVMLMRLNPNIKMEVTDGSEAIY</sequence>
<dbReference type="CDD" id="cd07989">
    <property type="entry name" value="LPLAT_AGPAT-like"/>
    <property type="match status" value="1"/>
</dbReference>
<dbReference type="Gene3D" id="1.25.40.10">
    <property type="entry name" value="Tetratricopeptide repeat domain"/>
    <property type="match status" value="1"/>
</dbReference>
<keyword evidence="5" id="KW-1185">Reference proteome</keyword>
<organism evidence="4 5">
    <name type="scientific">Weissella bombi</name>
    <dbReference type="NCBI Taxonomy" id="1505725"/>
    <lineage>
        <taxon>Bacteria</taxon>
        <taxon>Bacillati</taxon>
        <taxon>Bacillota</taxon>
        <taxon>Bacilli</taxon>
        <taxon>Lactobacillales</taxon>
        <taxon>Lactobacillaceae</taxon>
        <taxon>Weissella</taxon>
    </lineage>
</organism>
<dbReference type="PANTHER" id="PTHR10434:SF40">
    <property type="entry name" value="1-ACYL-SN-GLYCEROL-3-PHOSPHATE ACYLTRANSFERASE"/>
    <property type="match status" value="1"/>
</dbReference>
<dbReference type="SUPFAM" id="SSF48452">
    <property type="entry name" value="TPR-like"/>
    <property type="match status" value="1"/>
</dbReference>
<keyword evidence="2 4" id="KW-0012">Acyltransferase</keyword>
<proteinExistence type="predicted"/>
<dbReference type="Proteomes" id="UP000199268">
    <property type="component" value="Unassembled WGS sequence"/>
</dbReference>
<name>A0A1C3YTC9_9LACO</name>
<evidence type="ECO:0000259" key="3">
    <source>
        <dbReference type="SMART" id="SM00563"/>
    </source>
</evidence>
<accession>A0A1C3YTC9</accession>
<evidence type="ECO:0000313" key="4">
    <source>
        <dbReference type="EMBL" id="SCB73278.1"/>
    </source>
</evidence>
<evidence type="ECO:0000313" key="5">
    <source>
        <dbReference type="Proteomes" id="UP000199268"/>
    </source>
</evidence>
<dbReference type="STRING" id="1505725.GA0061074_101116"/>
<dbReference type="GO" id="GO:0006654">
    <property type="term" value="P:phosphatidic acid biosynthetic process"/>
    <property type="evidence" value="ECO:0007669"/>
    <property type="project" value="TreeGrafter"/>
</dbReference>
<dbReference type="RefSeq" id="WP_159426629.1">
    <property type="nucleotide sequence ID" value="NZ_BJEE01000002.1"/>
</dbReference>